<dbReference type="PANTHER" id="PTHR11328">
    <property type="entry name" value="MAJOR FACILITATOR SUPERFAMILY DOMAIN-CONTAINING PROTEIN"/>
    <property type="match status" value="1"/>
</dbReference>
<dbReference type="AlphaFoldDB" id="A0A4V3JLR3"/>
<feature type="transmembrane region" description="Helical" evidence="8">
    <location>
        <begin position="110"/>
        <end position="129"/>
    </location>
</feature>
<organism evidence="10 12">
    <name type="scientific">Leptospira bourretii</name>
    <dbReference type="NCBI Taxonomy" id="2484962"/>
    <lineage>
        <taxon>Bacteria</taxon>
        <taxon>Pseudomonadati</taxon>
        <taxon>Spirochaetota</taxon>
        <taxon>Spirochaetia</taxon>
        <taxon>Leptospirales</taxon>
        <taxon>Leptospiraceae</taxon>
        <taxon>Leptospira</taxon>
    </lineage>
</organism>
<keyword evidence="5 8" id="KW-0812">Transmembrane</keyword>
<evidence type="ECO:0000313" key="10">
    <source>
        <dbReference type="EMBL" id="TGK85694.1"/>
    </source>
</evidence>
<dbReference type="GO" id="GO:0015293">
    <property type="term" value="F:symporter activity"/>
    <property type="evidence" value="ECO:0007669"/>
    <property type="project" value="InterPro"/>
</dbReference>
<evidence type="ECO:0000256" key="7">
    <source>
        <dbReference type="ARBA" id="ARBA00023136"/>
    </source>
</evidence>
<keyword evidence="4" id="KW-1003">Cell membrane</keyword>
<protein>
    <submittedName>
        <fullName evidence="10">MFS transporter</fullName>
    </submittedName>
</protein>
<dbReference type="Pfam" id="PF13347">
    <property type="entry name" value="MFS_2"/>
    <property type="match status" value="1"/>
</dbReference>
<dbReference type="PROSITE" id="PS50850">
    <property type="entry name" value="MFS"/>
    <property type="match status" value="1"/>
</dbReference>
<evidence type="ECO:0000259" key="9">
    <source>
        <dbReference type="PROSITE" id="PS50850"/>
    </source>
</evidence>
<evidence type="ECO:0000256" key="5">
    <source>
        <dbReference type="ARBA" id="ARBA00022692"/>
    </source>
</evidence>
<evidence type="ECO:0000313" key="11">
    <source>
        <dbReference type="EMBL" id="TGK94590.1"/>
    </source>
</evidence>
<feature type="transmembrane region" description="Helical" evidence="8">
    <location>
        <begin position="333"/>
        <end position="353"/>
    </location>
</feature>
<dbReference type="Proteomes" id="UP000297918">
    <property type="component" value="Unassembled WGS sequence"/>
</dbReference>
<evidence type="ECO:0000256" key="1">
    <source>
        <dbReference type="ARBA" id="ARBA00004651"/>
    </source>
</evidence>
<dbReference type="GO" id="GO:0005886">
    <property type="term" value="C:plasma membrane"/>
    <property type="evidence" value="ECO:0007669"/>
    <property type="project" value="UniProtKB-SubCell"/>
</dbReference>
<dbReference type="RefSeq" id="WP_135747408.1">
    <property type="nucleotide sequence ID" value="NZ_RQFL01000007.1"/>
</dbReference>
<comment type="caution">
    <text evidence="10">The sequence shown here is derived from an EMBL/GenBank/DDBJ whole genome shotgun (WGS) entry which is preliminary data.</text>
</comment>
<gene>
    <name evidence="10" type="ORF">EHQ23_13755</name>
    <name evidence="11" type="ORF">EHQ26_01185</name>
</gene>
<evidence type="ECO:0000256" key="8">
    <source>
        <dbReference type="SAM" id="Phobius"/>
    </source>
</evidence>
<feature type="transmembrane region" description="Helical" evidence="8">
    <location>
        <begin position="149"/>
        <end position="170"/>
    </location>
</feature>
<name>A0A4V3JLR3_9LEPT</name>
<keyword evidence="3" id="KW-0813">Transport</keyword>
<dbReference type="Proteomes" id="UP000297394">
    <property type="component" value="Unassembled WGS sequence"/>
</dbReference>
<evidence type="ECO:0000256" key="4">
    <source>
        <dbReference type="ARBA" id="ARBA00022475"/>
    </source>
</evidence>
<proteinExistence type="inferred from homology"/>
<dbReference type="PROSITE" id="PS00872">
    <property type="entry name" value="NA_GALACTOSIDE_SYMP"/>
    <property type="match status" value="1"/>
</dbReference>
<feature type="domain" description="Major facilitator superfamily (MFS) profile" evidence="9">
    <location>
        <begin position="237"/>
        <end position="467"/>
    </location>
</feature>
<comment type="subcellular location">
    <subcellularLocation>
        <location evidence="1">Cell membrane</location>
        <topology evidence="1">Multi-pass membrane protein</topology>
    </subcellularLocation>
</comment>
<feature type="transmembrane region" description="Helical" evidence="8">
    <location>
        <begin position="374"/>
        <end position="395"/>
    </location>
</feature>
<sequence>MNQTKLKLPIKMGYGLAETGITAVQLFTQIYLLKFYTEIVGLNSSLAGIALSISVIWDAISDPLMGRISDHTHSKWGRRRPYILFGGVLLSLAVLLLFSPPHLTTQIGKFSYLLSVYLFVNTAMTIISVPHIALGGELSFERNERTSVFGWRLFFSNIGMLVGMIVPAAILQSLGDESSKENIILSRTTAGEIVSLVILASSIITFLVTKGKDRTEKKLEQKIPFFTAFISVLKNKMFLILLFAFIIATIGRTFNSAIALYYYEFRLGLKESLVVINILLPFFLVLLLSIGFWVWIAKKIGKKIPAFLGVFCLGVLTVIAYPLFPYGELRPPLIVAFIGGICAGSILIMDSILTDVVDYDEFRTGEKREGLYFGIWKMGVKFSQAFGIAITGFLLDMIGFQNGAPTQSQEVGFRLAMIFGPGVGFFFIFGSILFLFFPLTDKKHIQVQRILLKRKQKGTLLEEELSS</sequence>
<feature type="transmembrane region" description="Helical" evidence="8">
    <location>
        <begin position="190"/>
        <end position="209"/>
    </location>
</feature>
<keyword evidence="7 8" id="KW-0472">Membrane</keyword>
<dbReference type="InterPro" id="IPR020846">
    <property type="entry name" value="MFS_dom"/>
</dbReference>
<dbReference type="InterPro" id="IPR036259">
    <property type="entry name" value="MFS_trans_sf"/>
</dbReference>
<evidence type="ECO:0000313" key="12">
    <source>
        <dbReference type="Proteomes" id="UP000297394"/>
    </source>
</evidence>
<reference evidence="10 12" key="2">
    <citation type="journal article" date="2019" name="PLoS Negl. Trop. Dis.">
        <title>Revisiting the worldwide diversity of Leptospira species in the environment.</title>
        <authorList>
            <person name="Vincent A.T."/>
            <person name="Schiettekatte O."/>
            <person name="Bourhy P."/>
            <person name="Veyrier F.J."/>
            <person name="Picardeau M."/>
        </authorList>
    </citation>
    <scope>NUCLEOTIDE SEQUENCE [LARGE SCALE GENOMIC DNA]</scope>
    <source>
        <strain evidence="10 12">201800280</strain>
        <strain evidence="11">201800281</strain>
    </source>
</reference>
<dbReference type="EMBL" id="RQFL01000007">
    <property type="protein sequence ID" value="TGK94590.1"/>
    <property type="molecule type" value="Genomic_DNA"/>
</dbReference>
<evidence type="ECO:0000256" key="6">
    <source>
        <dbReference type="ARBA" id="ARBA00022989"/>
    </source>
</evidence>
<reference evidence="11" key="1">
    <citation type="submission" date="2018-10" db="EMBL/GenBank/DDBJ databases">
        <authorList>
            <person name="Vincent A.T."/>
            <person name="Schiettekatte O."/>
            <person name="Bourhy P."/>
            <person name="Veyrier F.J."/>
            <person name="Picardeau M."/>
        </authorList>
    </citation>
    <scope>NUCLEOTIDE SEQUENCE</scope>
    <source>
        <strain evidence="11">201800281</strain>
    </source>
</reference>
<dbReference type="InterPro" id="IPR001927">
    <property type="entry name" value="Na/Gal_symport"/>
</dbReference>
<dbReference type="GO" id="GO:0006814">
    <property type="term" value="P:sodium ion transport"/>
    <property type="evidence" value="ECO:0007669"/>
    <property type="project" value="InterPro"/>
</dbReference>
<accession>A0A4V3JLR3</accession>
<feature type="transmembrane region" description="Helical" evidence="8">
    <location>
        <begin position="307"/>
        <end position="327"/>
    </location>
</feature>
<comment type="similarity">
    <text evidence="2">Belongs to the sodium:galactoside symporter (TC 2.A.2) family.</text>
</comment>
<evidence type="ECO:0000256" key="3">
    <source>
        <dbReference type="ARBA" id="ARBA00022448"/>
    </source>
</evidence>
<feature type="transmembrane region" description="Helical" evidence="8">
    <location>
        <begin position="415"/>
        <end position="439"/>
    </location>
</feature>
<dbReference type="SUPFAM" id="SSF103473">
    <property type="entry name" value="MFS general substrate transporter"/>
    <property type="match status" value="1"/>
</dbReference>
<dbReference type="Gene3D" id="1.20.1250.20">
    <property type="entry name" value="MFS general substrate transporter like domains"/>
    <property type="match status" value="2"/>
</dbReference>
<dbReference type="OrthoDB" id="9764596at2"/>
<keyword evidence="13" id="KW-1185">Reference proteome</keyword>
<feature type="transmembrane region" description="Helical" evidence="8">
    <location>
        <begin position="81"/>
        <end position="98"/>
    </location>
</feature>
<dbReference type="InterPro" id="IPR039672">
    <property type="entry name" value="MFS_2"/>
</dbReference>
<dbReference type="GO" id="GO:0008643">
    <property type="term" value="P:carbohydrate transport"/>
    <property type="evidence" value="ECO:0007669"/>
    <property type="project" value="InterPro"/>
</dbReference>
<keyword evidence="6 8" id="KW-1133">Transmembrane helix</keyword>
<evidence type="ECO:0000256" key="2">
    <source>
        <dbReference type="ARBA" id="ARBA00009617"/>
    </source>
</evidence>
<evidence type="ECO:0000313" key="13">
    <source>
        <dbReference type="Proteomes" id="UP000297918"/>
    </source>
</evidence>
<feature type="transmembrane region" description="Helical" evidence="8">
    <location>
        <begin position="39"/>
        <end position="60"/>
    </location>
</feature>
<dbReference type="NCBIfam" id="TIGR00792">
    <property type="entry name" value="gph"/>
    <property type="match status" value="1"/>
</dbReference>
<dbReference type="InterPro" id="IPR018043">
    <property type="entry name" value="Na/Gal_symport_CS"/>
</dbReference>
<feature type="transmembrane region" description="Helical" evidence="8">
    <location>
        <begin position="12"/>
        <end position="33"/>
    </location>
</feature>
<feature type="transmembrane region" description="Helical" evidence="8">
    <location>
        <begin position="274"/>
        <end position="295"/>
    </location>
</feature>
<dbReference type="CDD" id="cd17332">
    <property type="entry name" value="MFS_MelB_like"/>
    <property type="match status" value="1"/>
</dbReference>
<feature type="transmembrane region" description="Helical" evidence="8">
    <location>
        <begin position="238"/>
        <end position="262"/>
    </location>
</feature>
<dbReference type="PANTHER" id="PTHR11328:SF24">
    <property type="entry name" value="MAJOR FACILITATOR SUPERFAMILY (MFS) PROFILE DOMAIN-CONTAINING PROTEIN"/>
    <property type="match status" value="1"/>
</dbReference>
<dbReference type="EMBL" id="RQFM01000022">
    <property type="protein sequence ID" value="TGK85694.1"/>
    <property type="molecule type" value="Genomic_DNA"/>
</dbReference>